<feature type="region of interest" description="Disordered" evidence="2">
    <location>
        <begin position="117"/>
        <end position="302"/>
    </location>
</feature>
<dbReference type="Pfam" id="PF00778">
    <property type="entry name" value="DIX"/>
    <property type="match status" value="1"/>
</dbReference>
<dbReference type="GO" id="GO:0031982">
    <property type="term" value="C:vesicle"/>
    <property type="evidence" value="ECO:0007669"/>
    <property type="project" value="TreeGrafter"/>
</dbReference>
<evidence type="ECO:0000256" key="2">
    <source>
        <dbReference type="SAM" id="MobiDB-lite"/>
    </source>
</evidence>
<feature type="domain" description="J" evidence="3">
    <location>
        <begin position="364"/>
        <end position="427"/>
    </location>
</feature>
<proteinExistence type="predicted"/>
<dbReference type="GO" id="GO:0030276">
    <property type="term" value="F:clathrin binding"/>
    <property type="evidence" value="ECO:0007669"/>
    <property type="project" value="TreeGrafter"/>
</dbReference>
<sequence>MDTSGNTTWAFYYLQAEDGEDRSHPNAFRIPKPSTADITLADIHSYFPLSNPHAFHFRFRMNSAKGDTFYWMDITSPTQVVPLISGRVISKVLRLQRPTKVGLVLHRKPVLKWIDSLPSKSPSVQPIPPTSSHRSSTDSRPQKYSDDSRPQKYTDSSSSTPPAPPARPAAVVTSPKQPENPKESTESFEDFLSGGGAAAPKPQVDLMGDSSWQAKPPPPPSSTLAPPSRPKTPPKPVVVSTPPKNFEDDGGQTVGPVSLAEMEQHKVSSDGTQVYNPDLVDKSTKSSAVRAAMEERDRAKAADIERARQDLLRRDQEKASMDNAKAQCVVVLGPKMKMWAEDNGRKKNIRTLLSTMHQVMWTDSKWTEVNMGKLLMPNDVKKVYRRAIMVVHPDKAGGRTPDQLVVAERIFDALNTAWDEFARTELK</sequence>
<feature type="compositionally biased region" description="Basic and acidic residues" evidence="2">
    <location>
        <begin position="135"/>
        <end position="152"/>
    </location>
</feature>
<dbReference type="SUPFAM" id="SSF54236">
    <property type="entry name" value="Ubiquitin-like"/>
    <property type="match status" value="1"/>
</dbReference>
<keyword evidence="6" id="KW-1185">Reference proteome</keyword>
<evidence type="ECO:0000313" key="5">
    <source>
        <dbReference type="EMBL" id="VFT96951.1"/>
    </source>
</evidence>
<dbReference type="GO" id="GO:0005737">
    <property type="term" value="C:cytoplasm"/>
    <property type="evidence" value="ECO:0007669"/>
    <property type="project" value="TreeGrafter"/>
</dbReference>
<dbReference type="InterPro" id="IPR029071">
    <property type="entry name" value="Ubiquitin-like_domsf"/>
</dbReference>
<gene>
    <name evidence="5" type="primary">Aste57867_20261</name>
    <name evidence="4" type="ORF">As57867_020195</name>
    <name evidence="5" type="ORF">ASTE57867_20261</name>
</gene>
<reference evidence="5 6" key="1">
    <citation type="submission" date="2019-03" db="EMBL/GenBank/DDBJ databases">
        <authorList>
            <person name="Gaulin E."/>
            <person name="Dumas B."/>
        </authorList>
    </citation>
    <scope>NUCLEOTIDE SEQUENCE [LARGE SCALE GENOMIC DNA]</scope>
    <source>
        <strain evidence="5">CBS 568.67</strain>
    </source>
</reference>
<evidence type="ECO:0000313" key="4">
    <source>
        <dbReference type="EMBL" id="KAF0688100.1"/>
    </source>
</evidence>
<dbReference type="EMBL" id="CAADRA010006790">
    <property type="protein sequence ID" value="VFT96951.1"/>
    <property type="molecule type" value="Genomic_DNA"/>
</dbReference>
<evidence type="ECO:0000256" key="1">
    <source>
        <dbReference type="ARBA" id="ARBA00022687"/>
    </source>
</evidence>
<dbReference type="Gene3D" id="2.40.240.130">
    <property type="match status" value="1"/>
</dbReference>
<dbReference type="AlphaFoldDB" id="A0A485LFT3"/>
<dbReference type="PANTHER" id="PTHR23172:SF19">
    <property type="entry name" value="J DOMAIN-CONTAINING PROTEIN"/>
    <property type="match status" value="1"/>
</dbReference>
<evidence type="ECO:0000259" key="3">
    <source>
        <dbReference type="PROSITE" id="PS50076"/>
    </source>
</evidence>
<dbReference type="GO" id="GO:0016055">
    <property type="term" value="P:Wnt signaling pathway"/>
    <property type="evidence" value="ECO:0007669"/>
    <property type="project" value="UniProtKB-KW"/>
</dbReference>
<dbReference type="InterPro" id="IPR038207">
    <property type="entry name" value="DIX_dom_sf"/>
</dbReference>
<dbReference type="GO" id="GO:0072318">
    <property type="term" value="P:clathrin coat disassembly"/>
    <property type="evidence" value="ECO:0007669"/>
    <property type="project" value="TreeGrafter"/>
</dbReference>
<keyword evidence="1" id="KW-0879">Wnt signaling pathway</keyword>
<organism evidence="5 6">
    <name type="scientific">Aphanomyces stellatus</name>
    <dbReference type="NCBI Taxonomy" id="120398"/>
    <lineage>
        <taxon>Eukaryota</taxon>
        <taxon>Sar</taxon>
        <taxon>Stramenopiles</taxon>
        <taxon>Oomycota</taxon>
        <taxon>Saprolegniomycetes</taxon>
        <taxon>Saprolegniales</taxon>
        <taxon>Verrucalvaceae</taxon>
        <taxon>Aphanomyces</taxon>
    </lineage>
</organism>
<accession>A0A485LFT3</accession>
<dbReference type="InterPro" id="IPR001158">
    <property type="entry name" value="DIX"/>
</dbReference>
<feature type="compositionally biased region" description="Polar residues" evidence="2">
    <location>
        <begin position="118"/>
        <end position="134"/>
    </location>
</feature>
<dbReference type="GO" id="GO:0072583">
    <property type="term" value="P:clathrin-dependent endocytosis"/>
    <property type="evidence" value="ECO:0007669"/>
    <property type="project" value="TreeGrafter"/>
</dbReference>
<feature type="compositionally biased region" description="Basic and acidic residues" evidence="2">
    <location>
        <begin position="292"/>
        <end position="302"/>
    </location>
</feature>
<dbReference type="InterPro" id="IPR036869">
    <property type="entry name" value="J_dom_sf"/>
</dbReference>
<dbReference type="OrthoDB" id="1717591at2759"/>
<evidence type="ECO:0000313" key="6">
    <source>
        <dbReference type="Proteomes" id="UP000332933"/>
    </source>
</evidence>
<dbReference type="EMBL" id="VJMH01006767">
    <property type="protein sequence ID" value="KAF0688100.1"/>
    <property type="molecule type" value="Genomic_DNA"/>
</dbReference>
<protein>
    <submittedName>
        <fullName evidence="5">Aste57867_20261 protein</fullName>
    </submittedName>
</protein>
<feature type="compositionally biased region" description="Pro residues" evidence="2">
    <location>
        <begin position="215"/>
        <end position="236"/>
    </location>
</feature>
<dbReference type="PROSITE" id="PS50076">
    <property type="entry name" value="DNAJ_2"/>
    <property type="match status" value="1"/>
</dbReference>
<dbReference type="Proteomes" id="UP000332933">
    <property type="component" value="Unassembled WGS sequence"/>
</dbReference>
<dbReference type="InterPro" id="IPR001623">
    <property type="entry name" value="DnaJ_domain"/>
</dbReference>
<dbReference type="PANTHER" id="PTHR23172">
    <property type="entry name" value="AUXILIN/CYCLIN G-ASSOCIATED KINASE-RELATED"/>
    <property type="match status" value="1"/>
</dbReference>
<dbReference type="SUPFAM" id="SSF46565">
    <property type="entry name" value="Chaperone J-domain"/>
    <property type="match status" value="1"/>
</dbReference>
<dbReference type="CDD" id="cd06257">
    <property type="entry name" value="DnaJ"/>
    <property type="match status" value="1"/>
</dbReference>
<name>A0A485LFT3_9STRA</name>
<dbReference type="FunFam" id="1.10.287.110:FF:000002">
    <property type="entry name" value="putative tyrosine-protein phosphatase auxilin isoform X2"/>
    <property type="match status" value="1"/>
</dbReference>
<reference evidence="4" key="2">
    <citation type="submission" date="2019-06" db="EMBL/GenBank/DDBJ databases">
        <title>Genomics analysis of Aphanomyces spp. identifies a new class of oomycete effector associated with host adaptation.</title>
        <authorList>
            <person name="Gaulin E."/>
        </authorList>
    </citation>
    <scope>NUCLEOTIDE SEQUENCE</scope>
    <source>
        <strain evidence="4">CBS 578.67</strain>
    </source>
</reference>
<dbReference type="Gene3D" id="1.10.287.110">
    <property type="entry name" value="DnaJ domain"/>
    <property type="match status" value="1"/>
</dbReference>